<evidence type="ECO:0000256" key="2">
    <source>
        <dbReference type="ARBA" id="ARBA00023157"/>
    </source>
</evidence>
<dbReference type="Pfam" id="PF00047">
    <property type="entry name" value="ig"/>
    <property type="match status" value="2"/>
</dbReference>
<evidence type="ECO:0000256" key="4">
    <source>
        <dbReference type="SAM" id="MobiDB-lite"/>
    </source>
</evidence>
<dbReference type="FunFam" id="2.60.40.10:FF:000049">
    <property type="entry name" value="Leukocyte immunoglobulin-like receptor subfamily B member 1"/>
    <property type="match status" value="2"/>
</dbReference>
<dbReference type="SMART" id="SM00409">
    <property type="entry name" value="IG"/>
    <property type="match status" value="2"/>
</dbReference>
<dbReference type="PANTHER" id="PTHR11738">
    <property type="entry name" value="MHC CLASS I NK CELL RECEPTOR"/>
    <property type="match status" value="1"/>
</dbReference>
<name>A0A452G0B5_CAPHI</name>
<keyword evidence="5" id="KW-0472">Membrane</keyword>
<dbReference type="InterPro" id="IPR013151">
    <property type="entry name" value="Immunoglobulin_dom"/>
</dbReference>
<dbReference type="GeneTree" id="ENSGT01150000286974"/>
<evidence type="ECO:0000313" key="7">
    <source>
        <dbReference type="Ensembl" id="ENSCHIP00000030028.1"/>
    </source>
</evidence>
<keyword evidence="1" id="KW-0732">Signal</keyword>
<feature type="region of interest" description="Disordered" evidence="4">
    <location>
        <begin position="326"/>
        <end position="345"/>
    </location>
</feature>
<organism evidence="7 8">
    <name type="scientific">Capra hircus</name>
    <name type="common">Goat</name>
    <dbReference type="NCBI Taxonomy" id="9925"/>
    <lineage>
        <taxon>Eukaryota</taxon>
        <taxon>Metazoa</taxon>
        <taxon>Chordata</taxon>
        <taxon>Craniata</taxon>
        <taxon>Vertebrata</taxon>
        <taxon>Euteleostomi</taxon>
        <taxon>Mammalia</taxon>
        <taxon>Eutheria</taxon>
        <taxon>Laurasiatheria</taxon>
        <taxon>Artiodactyla</taxon>
        <taxon>Ruminantia</taxon>
        <taxon>Pecora</taxon>
        <taxon>Bovidae</taxon>
        <taxon>Caprinae</taxon>
        <taxon>Capra</taxon>
    </lineage>
</organism>
<dbReference type="SUPFAM" id="SSF48726">
    <property type="entry name" value="Immunoglobulin"/>
    <property type="match status" value="2"/>
</dbReference>
<dbReference type="Gene3D" id="2.60.40.10">
    <property type="entry name" value="Immunoglobulins"/>
    <property type="match status" value="2"/>
</dbReference>
<feature type="domain" description="Immunoglobulin" evidence="6">
    <location>
        <begin position="72"/>
        <end position="161"/>
    </location>
</feature>
<dbReference type="Ensembl" id="ENSCHIT00000037898.1">
    <property type="protein sequence ID" value="ENSCHIP00000030028.1"/>
    <property type="gene ID" value="ENSCHIG00000024938.1"/>
</dbReference>
<dbReference type="EMBL" id="LWLT01000020">
    <property type="status" value="NOT_ANNOTATED_CDS"/>
    <property type="molecule type" value="Genomic_DNA"/>
</dbReference>
<feature type="domain" description="Immunoglobulin" evidence="6">
    <location>
        <begin position="172"/>
        <end position="261"/>
    </location>
</feature>
<evidence type="ECO:0000313" key="8">
    <source>
        <dbReference type="Proteomes" id="UP000291000"/>
    </source>
</evidence>
<reference evidence="7" key="2">
    <citation type="submission" date="2025-08" db="UniProtKB">
        <authorList>
            <consortium name="Ensembl"/>
        </authorList>
    </citation>
    <scope>IDENTIFICATION</scope>
</reference>
<evidence type="ECO:0000256" key="5">
    <source>
        <dbReference type="SAM" id="Phobius"/>
    </source>
</evidence>
<protein>
    <recommendedName>
        <fullName evidence="6">Immunoglobulin domain-containing protein</fullName>
    </recommendedName>
</protein>
<proteinExistence type="predicted"/>
<dbReference type="InterPro" id="IPR050412">
    <property type="entry name" value="Ig-like_Receptors_ImmuneReg"/>
</dbReference>
<dbReference type="AlphaFoldDB" id="A0A452G0B5"/>
<accession>A0A452G0B5</accession>
<evidence type="ECO:0000256" key="3">
    <source>
        <dbReference type="ARBA" id="ARBA00023319"/>
    </source>
</evidence>
<keyword evidence="5" id="KW-0812">Transmembrane</keyword>
<dbReference type="PANTHER" id="PTHR11738:SF192">
    <property type="entry name" value="KILLER CELL IMMUNOGLOBULIN-LIKE RECEPTOR-LIKE PROTEIN KIR3DX1-RELATED"/>
    <property type="match status" value="1"/>
</dbReference>
<dbReference type="InterPro" id="IPR003599">
    <property type="entry name" value="Ig_sub"/>
</dbReference>
<reference evidence="7 8" key="1">
    <citation type="submission" date="2016-04" db="EMBL/GenBank/DDBJ databases">
        <title>Polished mammalian reference genomes with single-molecule sequencing and chromosome conformation capture applied to the Capra hircus genome.</title>
        <authorList>
            <person name="Bickhart D.M."/>
            <person name="Koren S."/>
            <person name="Rosen B."/>
            <person name="Hastie A."/>
            <person name="Liachko I."/>
            <person name="Sullivan S.T."/>
            <person name="Burton J."/>
            <person name="Sayre B.L."/>
            <person name="Huson H.J."/>
            <person name="Lee J."/>
            <person name="Lam E."/>
            <person name="Kelley C.M."/>
            <person name="Hutchison J.L."/>
            <person name="Zhou Y."/>
            <person name="Sun J."/>
            <person name="Crisa A."/>
            <person name="Schwartz J.C."/>
            <person name="Hammond J.A."/>
            <person name="Schroeder S.G."/>
            <person name="Liu G.E."/>
            <person name="Dunham M."/>
            <person name="Shendure J."/>
            <person name="Sonstegard T.S."/>
            <person name="Phillippy A.M."/>
            <person name="Van Tassell C.P."/>
            <person name="Smith T.P."/>
        </authorList>
    </citation>
    <scope>NUCLEOTIDE SEQUENCE [LARGE SCALE GENOMIC DNA]</scope>
</reference>
<dbReference type="GO" id="GO:0005886">
    <property type="term" value="C:plasma membrane"/>
    <property type="evidence" value="ECO:0007669"/>
    <property type="project" value="TreeGrafter"/>
</dbReference>
<evidence type="ECO:0000259" key="6">
    <source>
        <dbReference type="SMART" id="SM00409"/>
    </source>
</evidence>
<feature type="transmembrane region" description="Helical" evidence="5">
    <location>
        <begin position="292"/>
        <end position="315"/>
    </location>
</feature>
<keyword evidence="5" id="KW-1133">Transmembrane helix</keyword>
<keyword evidence="2" id="KW-1015">Disulfide bond</keyword>
<dbReference type="Proteomes" id="UP000291000">
    <property type="component" value="Chromosome 18"/>
</dbReference>
<evidence type="ECO:0000256" key="1">
    <source>
        <dbReference type="ARBA" id="ARBA00022729"/>
    </source>
</evidence>
<feature type="compositionally biased region" description="Polar residues" evidence="4">
    <location>
        <begin position="328"/>
        <end position="345"/>
    </location>
</feature>
<dbReference type="InterPro" id="IPR013783">
    <property type="entry name" value="Ig-like_fold"/>
</dbReference>
<dbReference type="GO" id="GO:0002764">
    <property type="term" value="P:immune response-regulating signaling pathway"/>
    <property type="evidence" value="ECO:0007669"/>
    <property type="project" value="TreeGrafter"/>
</dbReference>
<reference evidence="7" key="3">
    <citation type="submission" date="2025-09" db="UniProtKB">
        <authorList>
            <consortium name="Ensembl"/>
        </authorList>
    </citation>
    <scope>IDENTIFICATION</scope>
</reference>
<dbReference type="Bgee" id="ENSCHIG00000024938">
    <property type="expression patterns" value="Expressed in spleen and 1 other cell type or tissue"/>
</dbReference>
<keyword evidence="3" id="KW-0393">Immunoglobulin domain</keyword>
<sequence length="345" mass="36808">EQAISDGVFLLGFCVSLRIWAAVGESSASLISLLSRAVPADADDTGGRESDSLKLTPSLLLGVFPKPSISAHPGPLVHEGENVTFRCNSSTLLDKFILHKTSSTGHFQRCGETLTGGQAPADFVIGSMTLASVGSYRCYGSLSHSPYEWSAPSDPVDIIITGRSRKPSLSAQGGPVVTSGENMTLVCSSESAFDQFHLLKEGENLGRPLAEVRGPRGALQAEFPLGPGTPAHSGVYRCYGSFTHSPYSWSDSSDPLFLSVTGSTTSTCPSNMDPHTTEEARLPQGHSSQLHLLLRLSVAFIYTSIFLAVLVCHWSPIKCCHHRRRAQGGQNSEQRGGSSQPKPLP</sequence>
<dbReference type="InterPro" id="IPR036179">
    <property type="entry name" value="Ig-like_dom_sf"/>
</dbReference>
<dbReference type="OMA" id="MEGRECW"/>
<keyword evidence="8" id="KW-1185">Reference proteome</keyword>